<protein>
    <submittedName>
        <fullName evidence="1">Uncharacterized protein</fullName>
    </submittedName>
</protein>
<accession>A0A176X807</accession>
<proteinExistence type="predicted"/>
<name>A0A176X807_AGRTU</name>
<dbReference type="Pfam" id="PF19551">
    <property type="entry name" value="DUF6074"/>
    <property type="match status" value="1"/>
</dbReference>
<evidence type="ECO:0000313" key="2">
    <source>
        <dbReference type="Proteomes" id="UP000077098"/>
    </source>
</evidence>
<comment type="caution">
    <text evidence="1">The sequence shown here is derived from an EMBL/GenBank/DDBJ whole genome shotgun (WGS) entry which is preliminary data.</text>
</comment>
<evidence type="ECO:0000313" key="1">
    <source>
        <dbReference type="EMBL" id="OAE43602.1"/>
    </source>
</evidence>
<dbReference type="InterPro" id="IPR045720">
    <property type="entry name" value="DUF6074"/>
</dbReference>
<dbReference type="RefSeq" id="WP_063949616.1">
    <property type="nucleotide sequence ID" value="NZ_LXPS01000022.1"/>
</dbReference>
<sequence>MSNDADKLPLFTLKQPECRLIPFPMVNRIGRIRDTAAKMLDKPTEKSAEHYRRQVDEAMTGQLAKIGLLGEAIEVERAAFWKAVDAEMTRQAYGWRQEPDGAA</sequence>
<organism evidence="1 2">
    <name type="scientific">Agrobacterium tumefaciens</name>
    <dbReference type="NCBI Taxonomy" id="358"/>
    <lineage>
        <taxon>Bacteria</taxon>
        <taxon>Pseudomonadati</taxon>
        <taxon>Pseudomonadota</taxon>
        <taxon>Alphaproteobacteria</taxon>
        <taxon>Hyphomicrobiales</taxon>
        <taxon>Rhizobiaceae</taxon>
        <taxon>Rhizobium/Agrobacterium group</taxon>
        <taxon>Agrobacterium</taxon>
        <taxon>Agrobacterium tumefaciens complex</taxon>
    </lineage>
</organism>
<gene>
    <name evidence="1" type="ORF">A7J57_04885</name>
</gene>
<reference evidence="1 2" key="1">
    <citation type="submission" date="2016-05" db="EMBL/GenBank/DDBJ databases">
        <authorList>
            <person name="Lavstsen T."/>
            <person name="Jespersen J.S."/>
        </authorList>
    </citation>
    <scope>NUCLEOTIDE SEQUENCE [LARGE SCALE GENOMIC DNA]</scope>
    <source>
        <strain evidence="1 2">KCJ1736</strain>
    </source>
</reference>
<dbReference type="AlphaFoldDB" id="A0A176X807"/>
<dbReference type="EMBL" id="LXPS01000022">
    <property type="protein sequence ID" value="OAE43602.1"/>
    <property type="molecule type" value="Genomic_DNA"/>
</dbReference>
<dbReference type="Proteomes" id="UP000077098">
    <property type="component" value="Unassembled WGS sequence"/>
</dbReference>